<dbReference type="EMBL" id="MT141322">
    <property type="protein sequence ID" value="QJA58411.1"/>
    <property type="molecule type" value="Genomic_DNA"/>
</dbReference>
<reference evidence="1" key="1">
    <citation type="submission" date="2020-03" db="EMBL/GenBank/DDBJ databases">
        <title>The deep terrestrial virosphere.</title>
        <authorList>
            <person name="Holmfeldt K."/>
            <person name="Nilsson E."/>
            <person name="Simone D."/>
            <person name="Lopez-Fernandez M."/>
            <person name="Wu X."/>
            <person name="de Brujin I."/>
            <person name="Lundin D."/>
            <person name="Andersson A."/>
            <person name="Bertilsson S."/>
            <person name="Dopson M."/>
        </authorList>
    </citation>
    <scope>NUCLEOTIDE SEQUENCE</scope>
    <source>
        <strain evidence="1">MM415B01455</strain>
    </source>
</reference>
<proteinExistence type="predicted"/>
<organism evidence="1">
    <name type="scientific">viral metagenome</name>
    <dbReference type="NCBI Taxonomy" id="1070528"/>
    <lineage>
        <taxon>unclassified sequences</taxon>
        <taxon>metagenomes</taxon>
        <taxon>organismal metagenomes</taxon>
    </lineage>
</organism>
<accession>A0A6M3IMD4</accession>
<protein>
    <submittedName>
        <fullName evidence="1">Uncharacterized protein</fullName>
    </submittedName>
</protein>
<sequence length="61" mass="6778">MAQYQIYTDTDPANTIKVRDGVRDAAYVIDIELTVLGFDGDESLDEGATGDWIKKQEIKAI</sequence>
<gene>
    <name evidence="1" type="ORF">MM415B01455_0014</name>
</gene>
<evidence type="ECO:0000313" key="1">
    <source>
        <dbReference type="EMBL" id="QJA58411.1"/>
    </source>
</evidence>
<name>A0A6M3IMD4_9ZZZZ</name>
<dbReference type="AlphaFoldDB" id="A0A6M3IMD4"/>